<accession>T1FJL3</accession>
<dbReference type="Pfam" id="PF00092">
    <property type="entry name" value="VWA"/>
    <property type="match status" value="1"/>
</dbReference>
<dbReference type="InterPro" id="IPR000742">
    <property type="entry name" value="EGF"/>
</dbReference>
<dbReference type="InterPro" id="IPR009030">
    <property type="entry name" value="Growth_fac_rcpt_cys_sf"/>
</dbReference>
<proteinExistence type="predicted"/>
<dbReference type="CTD" id="20209012"/>
<dbReference type="KEGG" id="hro:HELRODRAFT_183411"/>
<name>T1FJL3_HELRO</name>
<dbReference type="STRING" id="6412.T1FJL3"/>
<dbReference type="InterPro" id="IPR006212">
    <property type="entry name" value="Furin_repeat"/>
</dbReference>
<dbReference type="InterPro" id="IPR036465">
    <property type="entry name" value="vWFA_dom_sf"/>
</dbReference>
<feature type="domain" description="VWFA" evidence="1">
    <location>
        <begin position="47"/>
        <end position="133"/>
    </location>
</feature>
<reference evidence="4" key="1">
    <citation type="submission" date="2012-12" db="EMBL/GenBank/DDBJ databases">
        <authorList>
            <person name="Hellsten U."/>
            <person name="Grimwood J."/>
            <person name="Chapman J.A."/>
            <person name="Shapiro H."/>
            <person name="Aerts A."/>
            <person name="Otillar R.P."/>
            <person name="Terry A.Y."/>
            <person name="Boore J.L."/>
            <person name="Simakov O."/>
            <person name="Marletaz F."/>
            <person name="Cho S.-J."/>
            <person name="Edsinger-Gonzales E."/>
            <person name="Havlak P."/>
            <person name="Kuo D.-H."/>
            <person name="Larsson T."/>
            <person name="Lv J."/>
            <person name="Arendt D."/>
            <person name="Savage R."/>
            <person name="Osoegawa K."/>
            <person name="de Jong P."/>
            <person name="Lindberg D.R."/>
            <person name="Seaver E.C."/>
            <person name="Weisblat D.A."/>
            <person name="Putnam N.H."/>
            <person name="Grigoriev I.V."/>
            <person name="Rokhsar D.S."/>
        </authorList>
    </citation>
    <scope>NUCLEOTIDE SEQUENCE</scope>
</reference>
<dbReference type="PANTHER" id="PTHR23275:SF100">
    <property type="entry name" value="EGF-LIKE DOMAIN-CONTAINING PROTEIN"/>
    <property type="match status" value="1"/>
</dbReference>
<dbReference type="PANTHER" id="PTHR23275">
    <property type="entry name" value="CABRIOLET.-RELATED"/>
    <property type="match status" value="1"/>
</dbReference>
<evidence type="ECO:0000313" key="3">
    <source>
        <dbReference type="EnsemblMetazoa" id="HelroP183411"/>
    </source>
</evidence>
<dbReference type="Proteomes" id="UP000015101">
    <property type="component" value="Unassembled WGS sequence"/>
</dbReference>
<dbReference type="RefSeq" id="XP_009010691.1">
    <property type="nucleotide sequence ID" value="XM_009012443.1"/>
</dbReference>
<evidence type="ECO:0000259" key="1">
    <source>
        <dbReference type="PROSITE" id="PS50234"/>
    </source>
</evidence>
<dbReference type="InParanoid" id="T1FJL3"/>
<keyword evidence="4" id="KW-1185">Reference proteome</keyword>
<dbReference type="HOGENOM" id="CLU_884476_0_0_1"/>
<reference evidence="2 4" key="2">
    <citation type="journal article" date="2013" name="Nature">
        <title>Insights into bilaterian evolution from three spiralian genomes.</title>
        <authorList>
            <person name="Simakov O."/>
            <person name="Marletaz F."/>
            <person name="Cho S.J."/>
            <person name="Edsinger-Gonzales E."/>
            <person name="Havlak P."/>
            <person name="Hellsten U."/>
            <person name="Kuo D.H."/>
            <person name="Larsson T."/>
            <person name="Lv J."/>
            <person name="Arendt D."/>
            <person name="Savage R."/>
            <person name="Osoegawa K."/>
            <person name="de Jong P."/>
            <person name="Grimwood J."/>
            <person name="Chapman J.A."/>
            <person name="Shapiro H."/>
            <person name="Aerts A."/>
            <person name="Otillar R.P."/>
            <person name="Terry A.Y."/>
            <person name="Boore J.L."/>
            <person name="Grigoriev I.V."/>
            <person name="Lindberg D.R."/>
            <person name="Seaver E.C."/>
            <person name="Weisblat D.A."/>
            <person name="Putnam N.H."/>
            <person name="Rokhsar D.S."/>
        </authorList>
    </citation>
    <scope>NUCLEOTIDE SEQUENCE</scope>
</reference>
<dbReference type="InterPro" id="IPR052798">
    <property type="entry name" value="Giardia_VSA"/>
</dbReference>
<dbReference type="SMART" id="SM00261">
    <property type="entry name" value="FU"/>
    <property type="match status" value="2"/>
</dbReference>
<evidence type="ECO:0000313" key="2">
    <source>
        <dbReference type="EMBL" id="ESO11236.1"/>
    </source>
</evidence>
<dbReference type="EMBL" id="AMQM01008752">
    <property type="status" value="NOT_ANNOTATED_CDS"/>
    <property type="molecule type" value="Genomic_DNA"/>
</dbReference>
<sequence>MSFNVLCVYSNDSYSDTCQHIIAYKSRKDIRTNTNRHTVATGCQMKDLAILMDTSGSFATGQQISPFRAMRRFAKNLIGRLDSGWDSEALVHFSEKAEVVFNFTTFSTKEEMYQAIDNILQFNENTDIAMGLRCSRCNSGYNLDNNGNCVAQCNVPNCQQCQALNRCSQCNSGYSLDSNGLCVPQCIVPNCQQCQTPNKCSQCNGGYNLDSNGNCVSQCNIPNCQQCQSPDRCSQCRSGYSLDANGNCVVQCNVANCFLCNTPNVCAVCNTGFTLNIQNNRCDVVNSYFQCKQHSATFQIVKPVRHPTDVLNVTV</sequence>
<reference evidence="3" key="3">
    <citation type="submission" date="2015-06" db="UniProtKB">
        <authorList>
            <consortium name="EnsemblMetazoa"/>
        </authorList>
    </citation>
    <scope>IDENTIFICATION</scope>
</reference>
<dbReference type="GeneID" id="20209012"/>
<evidence type="ECO:0000313" key="4">
    <source>
        <dbReference type="Proteomes" id="UP000015101"/>
    </source>
</evidence>
<dbReference type="InterPro" id="IPR002035">
    <property type="entry name" value="VWF_A"/>
</dbReference>
<dbReference type="EMBL" id="AMQM01008751">
    <property type="status" value="NOT_ANNOTATED_CDS"/>
    <property type="molecule type" value="Genomic_DNA"/>
</dbReference>
<dbReference type="OrthoDB" id="27819at2759"/>
<organism evidence="3 4">
    <name type="scientific">Helobdella robusta</name>
    <name type="common">Californian leech</name>
    <dbReference type="NCBI Taxonomy" id="6412"/>
    <lineage>
        <taxon>Eukaryota</taxon>
        <taxon>Metazoa</taxon>
        <taxon>Spiralia</taxon>
        <taxon>Lophotrochozoa</taxon>
        <taxon>Annelida</taxon>
        <taxon>Clitellata</taxon>
        <taxon>Hirudinea</taxon>
        <taxon>Rhynchobdellida</taxon>
        <taxon>Glossiphoniidae</taxon>
        <taxon>Helobdella</taxon>
    </lineage>
</organism>
<dbReference type="SMART" id="SM00181">
    <property type="entry name" value="EGF"/>
    <property type="match status" value="4"/>
</dbReference>
<dbReference type="SUPFAM" id="SSF57184">
    <property type="entry name" value="Growth factor receptor domain"/>
    <property type="match status" value="2"/>
</dbReference>
<protein>
    <recommendedName>
        <fullName evidence="1">VWFA domain-containing protein</fullName>
    </recommendedName>
</protein>
<gene>
    <name evidence="3" type="primary">20209012</name>
    <name evidence="2" type="ORF">HELRODRAFT_183411</name>
</gene>
<dbReference type="AlphaFoldDB" id="T1FJL3"/>
<dbReference type="Gene3D" id="3.40.50.410">
    <property type="entry name" value="von Willebrand factor, type A domain"/>
    <property type="match status" value="1"/>
</dbReference>
<dbReference type="PROSITE" id="PS50234">
    <property type="entry name" value="VWFA"/>
    <property type="match status" value="1"/>
</dbReference>
<dbReference type="EnsemblMetazoa" id="HelroT183411">
    <property type="protein sequence ID" value="HelroP183411"/>
    <property type="gene ID" value="HelroG183411"/>
</dbReference>
<dbReference type="SUPFAM" id="SSF53300">
    <property type="entry name" value="vWA-like"/>
    <property type="match status" value="1"/>
</dbReference>
<dbReference type="EMBL" id="KB095840">
    <property type="protein sequence ID" value="ESO11236.1"/>
    <property type="molecule type" value="Genomic_DNA"/>
</dbReference>